<dbReference type="PANTHER" id="PTHR30087">
    <property type="entry name" value="INNER MEMBRANE PROTEIN"/>
    <property type="match status" value="1"/>
</dbReference>
<feature type="domain" description="DUF1722" evidence="1">
    <location>
        <begin position="44"/>
        <end position="159"/>
    </location>
</feature>
<accession>K0B6A1</accession>
<evidence type="ECO:0000313" key="3">
    <source>
        <dbReference type="Proteomes" id="UP000006101"/>
    </source>
</evidence>
<organism evidence="2 3">
    <name type="scientific">Candidatus Nitrosopumilus koreensis AR1</name>
    <dbReference type="NCBI Taxonomy" id="1229908"/>
    <lineage>
        <taxon>Archaea</taxon>
        <taxon>Nitrososphaerota</taxon>
        <taxon>Nitrososphaeria</taxon>
        <taxon>Nitrosopumilales</taxon>
        <taxon>Nitrosopumilaceae</taxon>
        <taxon>Nitrosopumilus</taxon>
    </lineage>
</organism>
<dbReference type="PATRIC" id="fig|1229908.8.peg.1202"/>
<gene>
    <name evidence="2" type="ORF">NKOR_05515</name>
</gene>
<dbReference type="STRING" id="1229908.NKOR_05515"/>
<name>K0B6A1_9ARCH</name>
<protein>
    <recommendedName>
        <fullName evidence="1">DUF1722 domain-containing protein</fullName>
    </recommendedName>
</protein>
<dbReference type="RefSeq" id="WP_014963374.1">
    <property type="nucleotide sequence ID" value="NC_018655.1"/>
</dbReference>
<keyword evidence="3" id="KW-1185">Reference proteome</keyword>
<dbReference type="KEGG" id="nkr:NKOR_05515"/>
<dbReference type="Pfam" id="PF08349">
    <property type="entry name" value="DUF1722"/>
    <property type="match status" value="1"/>
</dbReference>
<reference evidence="2 3" key="1">
    <citation type="journal article" date="2012" name="J. Bacteriol.">
        <title>Draft Genome Sequence of an Ammonia-Oxidizing Archaeon, "Candidatus Nitrosopumilus koreensis" AR1, from Marine Sediment.</title>
        <authorList>
            <person name="Park S.J."/>
            <person name="Kim J.G."/>
            <person name="Jung M.Y."/>
            <person name="Kim S.J."/>
            <person name="Cha I.T."/>
            <person name="Kwon K."/>
            <person name="Lee J.H."/>
            <person name="Rhee S.K."/>
        </authorList>
    </citation>
    <scope>NUCLEOTIDE SEQUENCE [LARGE SCALE GENOMIC DNA]</scope>
    <source>
        <strain evidence="2 3">AR1</strain>
    </source>
</reference>
<dbReference type="EMBL" id="CP003842">
    <property type="protein sequence ID" value="AFS80989.1"/>
    <property type="molecule type" value="Genomic_DNA"/>
</dbReference>
<dbReference type="GeneID" id="13725139"/>
<dbReference type="AlphaFoldDB" id="K0B6A1"/>
<dbReference type="HOGENOM" id="CLU_076318_3_0_2"/>
<dbReference type="Proteomes" id="UP000006101">
    <property type="component" value="Chromosome"/>
</dbReference>
<sequence length="179" mass="21259">MTKKNIASTSRLSEQEITEYILDRFKDVKQGKIKDLVSFQAMNKYMIMAHSQIELKILGNIVASYKKTSLSDIMSEYEKHLKIALEKQPTTKSHYNVIMHIFGHFSKNFSQTEKEQFFKLFYRFREGEITIGEILSEINQIIFRFNNTYLANQTYFLLYSDQQTRNLFHILSQMNLEKI</sequence>
<dbReference type="InterPro" id="IPR013560">
    <property type="entry name" value="DUF1722"/>
</dbReference>
<dbReference type="PANTHER" id="PTHR30087:SF1">
    <property type="entry name" value="HYPOTHETICAL CYTOSOLIC PROTEIN"/>
    <property type="match status" value="1"/>
</dbReference>
<proteinExistence type="predicted"/>
<evidence type="ECO:0000313" key="2">
    <source>
        <dbReference type="EMBL" id="AFS80989.1"/>
    </source>
</evidence>
<evidence type="ECO:0000259" key="1">
    <source>
        <dbReference type="Pfam" id="PF08349"/>
    </source>
</evidence>